<dbReference type="GO" id="GO:0030425">
    <property type="term" value="C:dendrite"/>
    <property type="evidence" value="ECO:0007669"/>
    <property type="project" value="TreeGrafter"/>
</dbReference>
<evidence type="ECO:0000256" key="3">
    <source>
        <dbReference type="ARBA" id="ARBA00022729"/>
    </source>
</evidence>
<reference evidence="9" key="1">
    <citation type="submission" date="2020-10" db="EMBL/GenBank/DDBJ databases">
        <title>Chromosome-scale genome assembly of the Allis shad, Alosa alosa.</title>
        <authorList>
            <person name="Margot Z."/>
            <person name="Christophe K."/>
            <person name="Cabau C."/>
            <person name="Louis A."/>
            <person name="Berthelot C."/>
            <person name="Parey E."/>
            <person name="Roest Crollius H."/>
            <person name="Montfort J."/>
            <person name="Robinson-Rechavi M."/>
            <person name="Bucao C."/>
            <person name="Bouchez O."/>
            <person name="Gislard M."/>
            <person name="Lluch J."/>
            <person name="Milhes M."/>
            <person name="Lampietro C."/>
            <person name="Lopez Roques C."/>
            <person name="Donnadieu C."/>
            <person name="Braasch I."/>
            <person name="Desvignes T."/>
            <person name="Postlethwait J."/>
            <person name="Bobe J."/>
            <person name="Guiguen Y."/>
        </authorList>
    </citation>
    <scope>NUCLEOTIDE SEQUENCE</scope>
    <source>
        <strain evidence="9">M-15738</strain>
        <tissue evidence="9">Blood</tissue>
    </source>
</reference>
<evidence type="ECO:0000256" key="8">
    <source>
        <dbReference type="ARBA" id="ARBA00023319"/>
    </source>
</evidence>
<dbReference type="GO" id="GO:0030334">
    <property type="term" value="P:regulation of cell migration"/>
    <property type="evidence" value="ECO:0007669"/>
    <property type="project" value="InterPro"/>
</dbReference>
<keyword evidence="6" id="KW-0325">Glycoprotein</keyword>
<dbReference type="EMBL" id="JADWDJ010000002">
    <property type="protein sequence ID" value="KAG5284086.1"/>
    <property type="molecule type" value="Genomic_DNA"/>
</dbReference>
<dbReference type="GO" id="GO:0005925">
    <property type="term" value="C:focal adhesion"/>
    <property type="evidence" value="ECO:0007669"/>
    <property type="project" value="TreeGrafter"/>
</dbReference>
<dbReference type="GO" id="GO:0043209">
    <property type="term" value="C:myelin sheath"/>
    <property type="evidence" value="ECO:0007669"/>
    <property type="project" value="TreeGrafter"/>
</dbReference>
<dbReference type="PANTHER" id="PTHR19226">
    <property type="entry name" value="THY-1 MEMBRANE GLYCOPROTEIN"/>
    <property type="match status" value="1"/>
</dbReference>
<keyword evidence="4" id="KW-0472">Membrane</keyword>
<name>A0AAV6HDP2_9TELE</name>
<dbReference type="GO" id="GO:0005178">
    <property type="term" value="F:integrin binding"/>
    <property type="evidence" value="ECO:0007669"/>
    <property type="project" value="InterPro"/>
</dbReference>
<dbReference type="GO" id="GO:0007229">
    <property type="term" value="P:integrin-mediated signaling pathway"/>
    <property type="evidence" value="ECO:0007669"/>
    <property type="project" value="TreeGrafter"/>
</dbReference>
<dbReference type="PANTHER" id="PTHR19226:SF2">
    <property type="entry name" value="THY-1 MEMBRANE GLYCOPROTEIN"/>
    <property type="match status" value="1"/>
</dbReference>
<evidence type="ECO:0000256" key="2">
    <source>
        <dbReference type="ARBA" id="ARBA00022475"/>
    </source>
</evidence>
<evidence type="ECO:0000256" key="1">
    <source>
        <dbReference type="ARBA" id="ARBA00004236"/>
    </source>
</evidence>
<organism evidence="9 10">
    <name type="scientific">Alosa alosa</name>
    <name type="common">allis shad</name>
    <dbReference type="NCBI Taxonomy" id="278164"/>
    <lineage>
        <taxon>Eukaryota</taxon>
        <taxon>Metazoa</taxon>
        <taxon>Chordata</taxon>
        <taxon>Craniata</taxon>
        <taxon>Vertebrata</taxon>
        <taxon>Euteleostomi</taxon>
        <taxon>Actinopterygii</taxon>
        <taxon>Neopterygii</taxon>
        <taxon>Teleostei</taxon>
        <taxon>Clupei</taxon>
        <taxon>Clupeiformes</taxon>
        <taxon>Clupeoidei</taxon>
        <taxon>Clupeidae</taxon>
        <taxon>Alosa</taxon>
    </lineage>
</organism>
<keyword evidence="3" id="KW-0732">Signal</keyword>
<sequence>MLELKQQTDLNGSCKLQFIIPKLVRVWKMYIIATFCLLGLATAQTVTDITSCITKENNLRMECNFNPVETPSPTCKFTQGDKIVASTYEKQDPTYKNRANITMMDKVCEMSLTGLPDNPQEFKCTIKQTVESSKVATVDKKTTAKCSGISVLLQEGTGLFLVLMTLPLLLSELI</sequence>
<evidence type="ECO:0000313" key="10">
    <source>
        <dbReference type="Proteomes" id="UP000823561"/>
    </source>
</evidence>
<comment type="subcellular location">
    <subcellularLocation>
        <location evidence="1">Cell membrane</location>
    </subcellularLocation>
</comment>
<comment type="caution">
    <text evidence="9">The sequence shown here is derived from an EMBL/GenBank/DDBJ whole genome shotgun (WGS) entry which is preliminary data.</text>
</comment>
<keyword evidence="10" id="KW-1185">Reference proteome</keyword>
<proteinExistence type="predicted"/>
<keyword evidence="2" id="KW-1003">Cell membrane</keyword>
<evidence type="ECO:0000256" key="7">
    <source>
        <dbReference type="ARBA" id="ARBA00023288"/>
    </source>
</evidence>
<evidence type="ECO:0000256" key="4">
    <source>
        <dbReference type="ARBA" id="ARBA00023136"/>
    </source>
</evidence>
<dbReference type="GO" id="GO:0007155">
    <property type="term" value="P:cell adhesion"/>
    <property type="evidence" value="ECO:0007669"/>
    <property type="project" value="InterPro"/>
</dbReference>
<dbReference type="GO" id="GO:0045121">
    <property type="term" value="C:membrane raft"/>
    <property type="evidence" value="ECO:0007669"/>
    <property type="project" value="TreeGrafter"/>
</dbReference>
<dbReference type="InterPro" id="IPR033292">
    <property type="entry name" value="THY1"/>
</dbReference>
<dbReference type="Proteomes" id="UP000823561">
    <property type="component" value="Chromosome 2"/>
</dbReference>
<keyword evidence="5" id="KW-1015">Disulfide bond</keyword>
<accession>A0AAV6HDP2</accession>
<dbReference type="GO" id="GO:0009897">
    <property type="term" value="C:external side of plasma membrane"/>
    <property type="evidence" value="ECO:0007669"/>
    <property type="project" value="TreeGrafter"/>
</dbReference>
<dbReference type="GO" id="GO:0005096">
    <property type="term" value="F:GTPase activator activity"/>
    <property type="evidence" value="ECO:0007669"/>
    <property type="project" value="TreeGrafter"/>
</dbReference>
<evidence type="ECO:0000256" key="5">
    <source>
        <dbReference type="ARBA" id="ARBA00023157"/>
    </source>
</evidence>
<protein>
    <submittedName>
        <fullName evidence="9">Uncharacterized protein</fullName>
    </submittedName>
</protein>
<evidence type="ECO:0000313" key="9">
    <source>
        <dbReference type="EMBL" id="KAG5284086.1"/>
    </source>
</evidence>
<gene>
    <name evidence="9" type="ORF">AALO_G00022810</name>
</gene>
<dbReference type="AlphaFoldDB" id="A0AAV6HDP2"/>
<keyword evidence="7" id="KW-0449">Lipoprotein</keyword>
<evidence type="ECO:0000256" key="6">
    <source>
        <dbReference type="ARBA" id="ARBA00023180"/>
    </source>
</evidence>
<dbReference type="GO" id="GO:0051894">
    <property type="term" value="P:positive regulation of focal adhesion assembly"/>
    <property type="evidence" value="ECO:0007669"/>
    <property type="project" value="TreeGrafter"/>
</dbReference>
<keyword evidence="8" id="KW-0393">Immunoglobulin domain</keyword>